<accession>A0A6A1VZP3</accession>
<dbReference type="PANTHER" id="PTHR35991:SF1">
    <property type="entry name" value="CA-RESPONSIVE PROTEIN"/>
    <property type="match status" value="1"/>
</dbReference>
<evidence type="ECO:0000256" key="1">
    <source>
        <dbReference type="SAM" id="MobiDB-lite"/>
    </source>
</evidence>
<sequence>MAAMLSFLSYFESISPFPVDTHSPIHKPVFYFCFFVFFFTFFLFIFSYSVYKRLKKSEQKQGHHCQSPIQSAPLRLERSSVEVVGKTRETREKDPTHLTHSLLLEILPSDSPKWERLFKEEQKGVPDSNELGFDGKEAESVGDQRVKKKKKRAKKKRLNLQSEECGEERCVETEHSDSGCLVKNDLVCLYPFTSSSSVMQRRIKQQYDELVKCNEAKGLTLAQVGEFANCLIEARNELQNNASQLRHDYGRRAGVIQRKFTITKALLVKADRSSFDRLRQQIYKLELEQQRLEEDAFVYNWLQQQLKLSPAYKKMLEISASMEFKAKSGELMDNTDSDFDDISFEELLAQEKKDSFWYATFIGWPSFLSFYLALLI</sequence>
<dbReference type="PANTHER" id="PTHR35991">
    <property type="entry name" value="CA-RESPONSIVE PROTEIN"/>
    <property type="match status" value="1"/>
</dbReference>
<organism evidence="3 4">
    <name type="scientific">Morella rubra</name>
    <name type="common">Chinese bayberry</name>
    <dbReference type="NCBI Taxonomy" id="262757"/>
    <lineage>
        <taxon>Eukaryota</taxon>
        <taxon>Viridiplantae</taxon>
        <taxon>Streptophyta</taxon>
        <taxon>Embryophyta</taxon>
        <taxon>Tracheophyta</taxon>
        <taxon>Spermatophyta</taxon>
        <taxon>Magnoliopsida</taxon>
        <taxon>eudicotyledons</taxon>
        <taxon>Gunneridae</taxon>
        <taxon>Pentapetalae</taxon>
        <taxon>rosids</taxon>
        <taxon>fabids</taxon>
        <taxon>Fagales</taxon>
        <taxon>Myricaceae</taxon>
        <taxon>Morella</taxon>
    </lineage>
</organism>
<keyword evidence="2" id="KW-1133">Transmembrane helix</keyword>
<dbReference type="EMBL" id="RXIC02000021">
    <property type="protein sequence ID" value="KAB1218432.1"/>
    <property type="molecule type" value="Genomic_DNA"/>
</dbReference>
<feature type="compositionally biased region" description="Basic and acidic residues" evidence="1">
    <location>
        <begin position="133"/>
        <end position="144"/>
    </location>
</feature>
<feature type="region of interest" description="Disordered" evidence="1">
    <location>
        <begin position="125"/>
        <end position="144"/>
    </location>
</feature>
<feature type="transmembrane region" description="Helical" evidence="2">
    <location>
        <begin position="29"/>
        <end position="51"/>
    </location>
</feature>
<proteinExistence type="predicted"/>
<name>A0A6A1VZP3_9ROSI</name>
<evidence type="ECO:0000256" key="2">
    <source>
        <dbReference type="SAM" id="Phobius"/>
    </source>
</evidence>
<keyword evidence="2" id="KW-0472">Membrane</keyword>
<dbReference type="OrthoDB" id="1925033at2759"/>
<evidence type="ECO:0000313" key="4">
    <source>
        <dbReference type="Proteomes" id="UP000516437"/>
    </source>
</evidence>
<feature type="transmembrane region" description="Helical" evidence="2">
    <location>
        <begin position="356"/>
        <end position="374"/>
    </location>
</feature>
<evidence type="ECO:0000313" key="3">
    <source>
        <dbReference type="EMBL" id="KAB1218432.1"/>
    </source>
</evidence>
<gene>
    <name evidence="3" type="ORF">CJ030_MR3G026312</name>
</gene>
<comment type="caution">
    <text evidence="3">The sequence shown here is derived from an EMBL/GenBank/DDBJ whole genome shotgun (WGS) entry which is preliminary data.</text>
</comment>
<dbReference type="Proteomes" id="UP000516437">
    <property type="component" value="Chromosome 3"/>
</dbReference>
<keyword evidence="4" id="KW-1185">Reference proteome</keyword>
<dbReference type="AlphaFoldDB" id="A0A6A1VZP3"/>
<keyword evidence="2" id="KW-0812">Transmembrane</keyword>
<protein>
    <submittedName>
        <fullName evidence="3">Uncharacterized protein</fullName>
    </submittedName>
</protein>
<reference evidence="3 4" key="1">
    <citation type="journal article" date="2019" name="Plant Biotechnol. J.">
        <title>The red bayberry genome and genetic basis of sex determination.</title>
        <authorList>
            <person name="Jia H.M."/>
            <person name="Jia H.J."/>
            <person name="Cai Q.L."/>
            <person name="Wang Y."/>
            <person name="Zhao H.B."/>
            <person name="Yang W.F."/>
            <person name="Wang G.Y."/>
            <person name="Li Y.H."/>
            <person name="Zhan D.L."/>
            <person name="Shen Y.T."/>
            <person name="Niu Q.F."/>
            <person name="Chang L."/>
            <person name="Qiu J."/>
            <person name="Zhao L."/>
            <person name="Xie H.B."/>
            <person name="Fu W.Y."/>
            <person name="Jin J."/>
            <person name="Li X.W."/>
            <person name="Jiao Y."/>
            <person name="Zhou C.C."/>
            <person name="Tu T."/>
            <person name="Chai C.Y."/>
            <person name="Gao J.L."/>
            <person name="Fan L.J."/>
            <person name="van de Weg E."/>
            <person name="Wang J.Y."/>
            <person name="Gao Z.S."/>
        </authorList>
    </citation>
    <scope>NUCLEOTIDE SEQUENCE [LARGE SCALE GENOMIC DNA]</scope>
    <source>
        <tissue evidence="3">Leaves</tissue>
    </source>
</reference>